<sequence length="56" mass="6054">MPIIRSSHLARARFERKMADLSATNMARIIHTKLADLHWAAGHTPTSGPSVDGGTT</sequence>
<comment type="caution">
    <text evidence="1">The sequence shown here is derived from an EMBL/GenBank/DDBJ whole genome shotgun (WGS) entry which is preliminary data.</text>
</comment>
<gene>
    <name evidence="1" type="ORF">ILT43_15455</name>
</gene>
<dbReference type="Proteomes" id="UP000763641">
    <property type="component" value="Unassembled WGS sequence"/>
</dbReference>
<proteinExistence type="predicted"/>
<evidence type="ECO:0008006" key="3">
    <source>
        <dbReference type="Google" id="ProtNLM"/>
    </source>
</evidence>
<evidence type="ECO:0000313" key="1">
    <source>
        <dbReference type="EMBL" id="MBM6577778.1"/>
    </source>
</evidence>
<keyword evidence="2" id="KW-1185">Reference proteome</keyword>
<dbReference type="RefSeq" id="WP_204199872.1">
    <property type="nucleotide sequence ID" value="NZ_JAFEMC010000004.1"/>
</dbReference>
<reference evidence="1 2" key="1">
    <citation type="submission" date="2020-12" db="EMBL/GenBank/DDBJ databases">
        <title>Sphingomonas sp.</title>
        <authorList>
            <person name="Kim M.K."/>
        </authorList>
    </citation>
    <scope>NUCLEOTIDE SEQUENCE [LARGE SCALE GENOMIC DNA]</scope>
    <source>
        <strain evidence="1 2">BT552</strain>
    </source>
</reference>
<name>A0ABS2DA09_9SPHN</name>
<organism evidence="1 2">
    <name type="scientific">Sphingomonas longa</name>
    <dbReference type="NCBI Taxonomy" id="2778730"/>
    <lineage>
        <taxon>Bacteria</taxon>
        <taxon>Pseudomonadati</taxon>
        <taxon>Pseudomonadota</taxon>
        <taxon>Alphaproteobacteria</taxon>
        <taxon>Sphingomonadales</taxon>
        <taxon>Sphingomonadaceae</taxon>
        <taxon>Sphingomonas</taxon>
    </lineage>
</organism>
<protein>
    <recommendedName>
        <fullName evidence="3">Integrase</fullName>
    </recommendedName>
</protein>
<dbReference type="EMBL" id="JAFEMC010000004">
    <property type="protein sequence ID" value="MBM6577778.1"/>
    <property type="molecule type" value="Genomic_DNA"/>
</dbReference>
<evidence type="ECO:0000313" key="2">
    <source>
        <dbReference type="Proteomes" id="UP000763641"/>
    </source>
</evidence>
<accession>A0ABS2DA09</accession>